<dbReference type="RefSeq" id="WP_390258514.1">
    <property type="nucleotide sequence ID" value="NZ_JBHUGH010000001.1"/>
</dbReference>
<sequence length="566" mass="60064">MSENVTATRSAASSEVTGTAGGPGLAEITVGEALRLQAEARGDAPALIYGEAMLDYATLDRQVDLLARALIGLGTQPGDHVAVMAPNSVEWVLLEYALARIGAVMVTVNPAFRSQELAYLLRQGRVSTLLTVRAHRRAEIAADLAALLPDLAGADPVRGRRGEAFPDLRHVVMLDDADLPGALTFTALLSLAEAVPRAQLAARAAAVKPGDVMQVQYTSGTTGAPKGAMLTHRGCYNNARLMAARGGFGPDDRLLSAMPLFHTAGCVCNVLGMLAVGGCLILLPEFEPGAMMSAAEAHGATIINAVPTMYRRMLDHPDAGTRGMSALRIAFTGGTSIPPALMLELRQRFGAEPMIIMGMTECSPIITQTDPSDDLETRCATAGTPLPHVEVRIADPETGTPMDHGQPGELLIRGFGVMRGYFDMPDRTAETIDAAGWLHSGDLAVLAPSGHLRIVGRLKDMLIRGGENVYPVEIEEALMTHPDIAEAQVVGVPDPDLGEEIFAFLIPTPGARLDPAAVQDWCKASFARHKTPRYIRVLDSLPLTANGKVQKFELRRMAAEAVAAGE</sequence>
<protein>
    <submittedName>
        <fullName evidence="5">AMP-binding protein</fullName>
    </submittedName>
</protein>
<evidence type="ECO:0000259" key="3">
    <source>
        <dbReference type="Pfam" id="PF00501"/>
    </source>
</evidence>
<dbReference type="Pfam" id="PF00501">
    <property type="entry name" value="AMP-binding"/>
    <property type="match status" value="1"/>
</dbReference>
<dbReference type="InterPro" id="IPR020845">
    <property type="entry name" value="AMP-binding_CS"/>
</dbReference>
<dbReference type="InterPro" id="IPR025110">
    <property type="entry name" value="AMP-bd_C"/>
</dbReference>
<dbReference type="Pfam" id="PF13193">
    <property type="entry name" value="AMP-binding_C"/>
    <property type="match status" value="1"/>
</dbReference>
<dbReference type="EMBL" id="JBHUGH010000001">
    <property type="protein sequence ID" value="MFD1910681.1"/>
    <property type="molecule type" value="Genomic_DNA"/>
</dbReference>
<dbReference type="PROSITE" id="PS00455">
    <property type="entry name" value="AMP_BINDING"/>
    <property type="match status" value="1"/>
</dbReference>
<dbReference type="Proteomes" id="UP001597353">
    <property type="component" value="Unassembled WGS sequence"/>
</dbReference>
<reference evidence="6" key="1">
    <citation type="journal article" date="2019" name="Int. J. Syst. Evol. Microbiol.">
        <title>The Global Catalogue of Microorganisms (GCM) 10K type strain sequencing project: providing services to taxonomists for standard genome sequencing and annotation.</title>
        <authorList>
            <consortium name="The Broad Institute Genomics Platform"/>
            <consortium name="The Broad Institute Genome Sequencing Center for Infectious Disease"/>
            <person name="Wu L."/>
            <person name="Ma J."/>
        </authorList>
    </citation>
    <scope>NUCLEOTIDE SEQUENCE [LARGE SCALE GENOMIC DNA]</scope>
    <source>
        <strain evidence="6">CGMCC 4.7242</strain>
    </source>
</reference>
<dbReference type="InterPro" id="IPR042099">
    <property type="entry name" value="ANL_N_sf"/>
</dbReference>
<keyword evidence="2" id="KW-0436">Ligase</keyword>
<comment type="caution">
    <text evidence="5">The sequence shown here is derived from an EMBL/GenBank/DDBJ whole genome shotgun (WGS) entry which is preliminary data.</text>
</comment>
<evidence type="ECO:0000256" key="1">
    <source>
        <dbReference type="ARBA" id="ARBA00006432"/>
    </source>
</evidence>
<accession>A0ABW4RZD1</accession>
<dbReference type="InterPro" id="IPR045851">
    <property type="entry name" value="AMP-bd_C_sf"/>
</dbReference>
<evidence type="ECO:0000313" key="6">
    <source>
        <dbReference type="Proteomes" id="UP001597353"/>
    </source>
</evidence>
<dbReference type="SUPFAM" id="SSF56801">
    <property type="entry name" value="Acetyl-CoA synthetase-like"/>
    <property type="match status" value="1"/>
</dbReference>
<organism evidence="5 6">
    <name type="scientific">Halodurantibacterium flavum</name>
    <dbReference type="NCBI Taxonomy" id="1382802"/>
    <lineage>
        <taxon>Bacteria</taxon>
        <taxon>Pseudomonadati</taxon>
        <taxon>Pseudomonadota</taxon>
        <taxon>Alphaproteobacteria</taxon>
        <taxon>Rhodobacterales</taxon>
        <taxon>Paracoccaceae</taxon>
        <taxon>Halodurantibacterium</taxon>
    </lineage>
</organism>
<feature type="domain" description="AMP-dependent synthetase/ligase" evidence="3">
    <location>
        <begin position="36"/>
        <end position="422"/>
    </location>
</feature>
<dbReference type="Gene3D" id="3.40.50.12780">
    <property type="entry name" value="N-terminal domain of ligase-like"/>
    <property type="match status" value="1"/>
</dbReference>
<feature type="domain" description="AMP-binding enzyme C-terminal" evidence="4">
    <location>
        <begin position="473"/>
        <end position="548"/>
    </location>
</feature>
<evidence type="ECO:0000256" key="2">
    <source>
        <dbReference type="ARBA" id="ARBA00022598"/>
    </source>
</evidence>
<evidence type="ECO:0000259" key="4">
    <source>
        <dbReference type="Pfam" id="PF13193"/>
    </source>
</evidence>
<dbReference type="Gene3D" id="3.30.300.30">
    <property type="match status" value="1"/>
</dbReference>
<dbReference type="PANTHER" id="PTHR43201:SF5">
    <property type="entry name" value="MEDIUM-CHAIN ACYL-COA LIGASE ACSF2, MITOCHONDRIAL"/>
    <property type="match status" value="1"/>
</dbReference>
<evidence type="ECO:0000313" key="5">
    <source>
        <dbReference type="EMBL" id="MFD1910681.1"/>
    </source>
</evidence>
<keyword evidence="6" id="KW-1185">Reference proteome</keyword>
<gene>
    <name evidence="5" type="ORF">ACFSGJ_00470</name>
</gene>
<comment type="similarity">
    <text evidence="1">Belongs to the ATP-dependent AMP-binding enzyme family.</text>
</comment>
<dbReference type="InterPro" id="IPR000873">
    <property type="entry name" value="AMP-dep_synth/lig_dom"/>
</dbReference>
<name>A0ABW4RZD1_9RHOB</name>
<proteinExistence type="inferred from homology"/>
<dbReference type="PANTHER" id="PTHR43201">
    <property type="entry name" value="ACYL-COA SYNTHETASE"/>
    <property type="match status" value="1"/>
</dbReference>